<feature type="binding site" evidence="8">
    <location>
        <position position="123"/>
    </location>
    <ligand>
        <name>Zn(2+)</name>
        <dbReference type="ChEBI" id="CHEBI:29105"/>
    </ligand>
</feature>
<comment type="caution">
    <text evidence="10">The sequence shown here is derived from an EMBL/GenBank/DDBJ whole genome shotgun (WGS) entry which is preliminary data.</text>
</comment>
<reference evidence="10 11" key="1">
    <citation type="journal article" date="2014" name="BMC Genomics">
        <title>Comparison of environmental and isolate Sulfobacillus genomes reveals diverse carbon, sulfur, nitrogen, and hydrogen metabolisms.</title>
        <authorList>
            <person name="Justice N.B."/>
            <person name="Norman A."/>
            <person name="Brown C.T."/>
            <person name="Singh A."/>
            <person name="Thomas B.C."/>
            <person name="Banfield J.F."/>
        </authorList>
    </citation>
    <scope>NUCLEOTIDE SEQUENCE [LARGE SCALE GENOMIC DNA]</scope>
    <source>
        <strain evidence="10">AMDSBA4</strain>
    </source>
</reference>
<feature type="domain" description="Amidohydrolase-related" evidence="9">
    <location>
        <begin position="43"/>
        <end position="359"/>
    </location>
</feature>
<dbReference type="Gene3D" id="2.30.40.10">
    <property type="entry name" value="Urease, subunit C, domain 1"/>
    <property type="match status" value="1"/>
</dbReference>
<dbReference type="EMBL" id="PXYW01000007">
    <property type="protein sequence ID" value="PSR34671.1"/>
    <property type="molecule type" value="Genomic_DNA"/>
</dbReference>
<feature type="active site" description="Proton donor/acceptor" evidence="6">
    <location>
        <position position="268"/>
    </location>
</feature>
<dbReference type="InterPro" id="IPR003764">
    <property type="entry name" value="GlcNAc_6-P_deAcase"/>
</dbReference>
<feature type="binding site" evidence="7">
    <location>
        <position position="246"/>
    </location>
    <ligand>
        <name>substrate</name>
    </ligand>
</feature>
<dbReference type="Gene3D" id="3.20.20.140">
    <property type="entry name" value="Metal-dependent hydrolases"/>
    <property type="match status" value="1"/>
</dbReference>
<keyword evidence="3 5" id="KW-0378">Hydrolase</keyword>
<dbReference type="Pfam" id="PF01979">
    <property type="entry name" value="Amidohydro_1"/>
    <property type="match status" value="1"/>
</dbReference>
<evidence type="ECO:0000256" key="1">
    <source>
        <dbReference type="ARBA" id="ARBA00010716"/>
    </source>
</evidence>
<dbReference type="Proteomes" id="UP000242972">
    <property type="component" value="Unassembled WGS sequence"/>
</dbReference>
<feature type="binding site" evidence="7">
    <location>
        <begin position="301"/>
        <end position="303"/>
    </location>
    <ligand>
        <name>substrate</name>
    </ligand>
</feature>
<dbReference type="AlphaFoldDB" id="A0A2T2XJJ4"/>
<dbReference type="GO" id="GO:0006046">
    <property type="term" value="P:N-acetylglucosamine catabolic process"/>
    <property type="evidence" value="ECO:0007669"/>
    <property type="project" value="TreeGrafter"/>
</dbReference>
<evidence type="ECO:0000256" key="2">
    <source>
        <dbReference type="ARBA" id="ARBA00022723"/>
    </source>
</evidence>
<evidence type="ECO:0000259" key="9">
    <source>
        <dbReference type="Pfam" id="PF01979"/>
    </source>
</evidence>
<keyword evidence="4 5" id="KW-0119">Carbohydrate metabolism</keyword>
<sequence>MPSLKGRIFLRPENDLVPAEITWEDGGRIERIEPKLAGKTGPVVLPGFIDEHIHGIAGMDVMDEDLGRFAKISAALAHHGVTGFVATTITAPIDPDLRRVIEQSQMAAQDGLPGASLLGIHLEGPFIDPTFKGAQPESAIIAPSIERARELIGDNRDGWVRLITMAPNMPGAIDVMPWMISHRVAVNLGHSAATWDIGRAGLVAGATGLTHFFNAMSPLKHREPGLVGLGLMNSQLWCELITDGIHVRPEVVRYVFQTMGHRVLLITDAMAAAAMPDGDYRLGGFPVRVLAGAARLADGTLAGSVLTLDQALRNLLHWGVPLSAIVAAISENPATRLGLANRGRLAPAMQADMVLLDDDWQVHATLRDGVAIYDAH</sequence>
<dbReference type="InterPro" id="IPR006680">
    <property type="entry name" value="Amidohydro-rel"/>
</dbReference>
<dbReference type="PANTHER" id="PTHR11113">
    <property type="entry name" value="N-ACETYLGLUCOSAMINE-6-PHOSPHATE DEACETYLASE"/>
    <property type="match status" value="1"/>
</dbReference>
<protein>
    <submittedName>
        <fullName evidence="10">N-acetylglucosamine-6-phosphate deacetylase</fullName>
    </submittedName>
</protein>
<evidence type="ECO:0000313" key="10">
    <source>
        <dbReference type="EMBL" id="PSR34671.1"/>
    </source>
</evidence>
<evidence type="ECO:0000256" key="5">
    <source>
        <dbReference type="PIRNR" id="PIRNR038994"/>
    </source>
</evidence>
<dbReference type="CDD" id="cd00854">
    <property type="entry name" value="NagA"/>
    <property type="match status" value="1"/>
</dbReference>
<evidence type="ECO:0000256" key="7">
    <source>
        <dbReference type="PIRSR" id="PIRSR038994-2"/>
    </source>
</evidence>
<organism evidence="10 11">
    <name type="scientific">Sulfobacillus benefaciens</name>
    <dbReference type="NCBI Taxonomy" id="453960"/>
    <lineage>
        <taxon>Bacteria</taxon>
        <taxon>Bacillati</taxon>
        <taxon>Bacillota</taxon>
        <taxon>Clostridia</taxon>
        <taxon>Eubacteriales</taxon>
        <taxon>Clostridiales Family XVII. Incertae Sedis</taxon>
        <taxon>Sulfobacillus</taxon>
    </lineage>
</organism>
<comment type="cofactor">
    <cofactor evidence="8">
        <name>a divalent metal cation</name>
        <dbReference type="ChEBI" id="CHEBI:60240"/>
    </cofactor>
    <text evidence="8">Binds 1 divalent metal cation per subunit.</text>
</comment>
<dbReference type="InterPro" id="IPR011059">
    <property type="entry name" value="Metal-dep_hydrolase_composite"/>
</dbReference>
<dbReference type="PIRSF" id="PIRSF038994">
    <property type="entry name" value="NagA"/>
    <property type="match status" value="1"/>
</dbReference>
<evidence type="ECO:0000313" key="11">
    <source>
        <dbReference type="Proteomes" id="UP000242972"/>
    </source>
</evidence>
<dbReference type="PANTHER" id="PTHR11113:SF14">
    <property type="entry name" value="N-ACETYLGLUCOSAMINE-6-PHOSPHATE DEACETYLASE"/>
    <property type="match status" value="1"/>
</dbReference>
<evidence type="ECO:0000256" key="8">
    <source>
        <dbReference type="PIRSR" id="PIRSR038994-3"/>
    </source>
</evidence>
<keyword evidence="2 8" id="KW-0479">Metal-binding</keyword>
<evidence type="ECO:0000256" key="3">
    <source>
        <dbReference type="ARBA" id="ARBA00022801"/>
    </source>
</evidence>
<evidence type="ECO:0000256" key="6">
    <source>
        <dbReference type="PIRSR" id="PIRSR038994-1"/>
    </source>
</evidence>
<feature type="binding site" evidence="7">
    <location>
        <position position="222"/>
    </location>
    <ligand>
        <name>substrate</name>
    </ligand>
</feature>
<proteinExistence type="inferred from homology"/>
<feature type="binding site" evidence="7">
    <location>
        <begin position="214"/>
        <end position="215"/>
    </location>
    <ligand>
        <name>substrate</name>
    </ligand>
</feature>
<dbReference type="SUPFAM" id="SSF51338">
    <property type="entry name" value="Composite domain of metallo-dependent hydrolases"/>
    <property type="match status" value="1"/>
</dbReference>
<gene>
    <name evidence="10" type="primary">nagA</name>
    <name evidence="10" type="ORF">C7B46_04340</name>
</gene>
<dbReference type="SUPFAM" id="SSF51556">
    <property type="entry name" value="Metallo-dependent hydrolases"/>
    <property type="match status" value="1"/>
</dbReference>
<dbReference type="NCBIfam" id="TIGR00221">
    <property type="entry name" value="nagA"/>
    <property type="match status" value="1"/>
</dbReference>
<feature type="binding site" evidence="8">
    <location>
        <position position="211"/>
    </location>
    <ligand>
        <name>Zn(2+)</name>
        <dbReference type="ChEBI" id="CHEBI:29105"/>
    </ligand>
</feature>
<dbReference type="InterPro" id="IPR032466">
    <property type="entry name" value="Metal_Hydrolase"/>
</dbReference>
<accession>A0A2T2XJJ4</accession>
<dbReference type="GO" id="GO:0046872">
    <property type="term" value="F:metal ion binding"/>
    <property type="evidence" value="ECO:0007669"/>
    <property type="project" value="UniProtKB-KW"/>
</dbReference>
<dbReference type="GO" id="GO:0008448">
    <property type="term" value="F:N-acetylglucosamine-6-phosphate deacetylase activity"/>
    <property type="evidence" value="ECO:0007669"/>
    <property type="project" value="InterPro"/>
</dbReference>
<feature type="binding site" evidence="8">
    <location>
        <position position="190"/>
    </location>
    <ligand>
        <name>Zn(2+)</name>
        <dbReference type="ChEBI" id="CHEBI:29105"/>
    </ligand>
</feature>
<name>A0A2T2XJJ4_9FIRM</name>
<comment type="similarity">
    <text evidence="1 5">Belongs to the metallo-dependent hydrolases superfamily. NagA family.</text>
</comment>
<feature type="binding site" evidence="7">
    <location>
        <position position="134"/>
    </location>
    <ligand>
        <name>substrate</name>
    </ligand>
</feature>
<evidence type="ECO:0000256" key="4">
    <source>
        <dbReference type="ARBA" id="ARBA00023277"/>
    </source>
</evidence>